<feature type="coiled-coil region" evidence="1">
    <location>
        <begin position="409"/>
        <end position="450"/>
    </location>
</feature>
<dbReference type="AlphaFoldDB" id="A0A1I7BLS9"/>
<evidence type="ECO:0000259" key="6">
    <source>
        <dbReference type="Pfam" id="PF12760"/>
    </source>
</evidence>
<feature type="transmembrane region" description="Helical" evidence="2">
    <location>
        <begin position="221"/>
        <end position="247"/>
    </location>
</feature>
<dbReference type="Pfam" id="PF07696">
    <property type="entry name" value="7TMR-DISMED2"/>
    <property type="match status" value="1"/>
</dbReference>
<feature type="transmembrane region" description="Helical" evidence="2">
    <location>
        <begin position="370"/>
        <end position="391"/>
    </location>
</feature>
<dbReference type="EMBL" id="FPBF01000003">
    <property type="protein sequence ID" value="SFT88143.1"/>
    <property type="molecule type" value="Genomic_DNA"/>
</dbReference>
<dbReference type="InterPro" id="IPR011622">
    <property type="entry name" value="7TMR_DISM_rcpt_extracell_dom2"/>
</dbReference>
<feature type="transmembrane region" description="Helical" evidence="2">
    <location>
        <begin position="341"/>
        <end position="364"/>
    </location>
</feature>
<feature type="transmembrane region" description="Helical" evidence="2">
    <location>
        <begin position="192"/>
        <end position="214"/>
    </location>
</feature>
<evidence type="ECO:0000313" key="8">
    <source>
        <dbReference type="Proteomes" id="UP000199673"/>
    </source>
</evidence>
<dbReference type="Pfam" id="PF12760">
    <property type="entry name" value="Zn_ribbon_IS1595"/>
    <property type="match status" value="1"/>
</dbReference>
<dbReference type="Gene3D" id="2.60.40.2380">
    <property type="match status" value="1"/>
</dbReference>
<feature type="transmembrane region" description="Helical" evidence="2">
    <location>
        <begin position="259"/>
        <end position="277"/>
    </location>
</feature>
<accession>A0A1I7BLS9</accession>
<keyword evidence="2" id="KW-1133">Transmembrane helix</keyword>
<keyword evidence="1" id="KW-0175">Coiled coil</keyword>
<keyword evidence="2" id="KW-0472">Membrane</keyword>
<evidence type="ECO:0000259" key="4">
    <source>
        <dbReference type="Pfam" id="PF07695"/>
    </source>
</evidence>
<evidence type="ECO:0000256" key="1">
    <source>
        <dbReference type="SAM" id="Coils"/>
    </source>
</evidence>
<dbReference type="RefSeq" id="WP_091693529.1">
    <property type="nucleotide sequence ID" value="NZ_FPBF01000003.1"/>
</dbReference>
<keyword evidence="8" id="KW-1185">Reference proteome</keyword>
<protein>
    <submittedName>
        <fullName evidence="7">Transposase zinc-ribbon domain-containing protein</fullName>
    </submittedName>
</protein>
<dbReference type="OrthoDB" id="9783459at2"/>
<feature type="domain" description="7TM-DISM receptor extracellular" evidence="5">
    <location>
        <begin position="47"/>
        <end position="178"/>
    </location>
</feature>
<evidence type="ECO:0000256" key="2">
    <source>
        <dbReference type="SAM" id="Phobius"/>
    </source>
</evidence>
<dbReference type="Pfam" id="PF07695">
    <property type="entry name" value="7TMR-DISM_7TM"/>
    <property type="match status" value="1"/>
</dbReference>
<feature type="domain" description="7TM-DISM receptor extracellular" evidence="4">
    <location>
        <begin position="191"/>
        <end position="393"/>
    </location>
</feature>
<gene>
    <name evidence="7" type="ORF">SAMN04489724_2529</name>
</gene>
<feature type="transmembrane region" description="Helical" evidence="2">
    <location>
        <begin position="314"/>
        <end position="334"/>
    </location>
</feature>
<keyword evidence="3" id="KW-0732">Signal</keyword>
<dbReference type="STRING" id="305507.SAMN04489724_2529"/>
<name>A0A1I7BLS9_9BACT</name>
<keyword evidence="2" id="KW-0812">Transmembrane</keyword>
<dbReference type="InterPro" id="IPR011623">
    <property type="entry name" value="7TMR_DISM_rcpt_extracell_dom1"/>
</dbReference>
<dbReference type="Proteomes" id="UP000199673">
    <property type="component" value="Unassembled WGS sequence"/>
</dbReference>
<feature type="signal peptide" evidence="3">
    <location>
        <begin position="1"/>
        <end position="25"/>
    </location>
</feature>
<dbReference type="InterPro" id="IPR024442">
    <property type="entry name" value="Transposase_Zn_ribbon"/>
</dbReference>
<feature type="chain" id="PRO_5011699921" evidence="3">
    <location>
        <begin position="26"/>
        <end position="626"/>
    </location>
</feature>
<reference evidence="8" key="1">
    <citation type="submission" date="2016-10" db="EMBL/GenBank/DDBJ databases">
        <authorList>
            <person name="Varghese N."/>
            <person name="Submissions S."/>
        </authorList>
    </citation>
    <scope>NUCLEOTIDE SEQUENCE [LARGE SCALE GENOMIC DNA]</scope>
    <source>
        <strain evidence="8">DSM 23445</strain>
    </source>
</reference>
<evidence type="ECO:0000313" key="7">
    <source>
        <dbReference type="EMBL" id="SFT88143.1"/>
    </source>
</evidence>
<feature type="domain" description="Transposase zinc-ribbon" evidence="6">
    <location>
        <begin position="500"/>
        <end position="543"/>
    </location>
</feature>
<organism evidence="7 8">
    <name type="scientific">Algoriphagus locisalis</name>
    <dbReference type="NCBI Taxonomy" id="305507"/>
    <lineage>
        <taxon>Bacteria</taxon>
        <taxon>Pseudomonadati</taxon>
        <taxon>Bacteroidota</taxon>
        <taxon>Cytophagia</taxon>
        <taxon>Cytophagales</taxon>
        <taxon>Cyclobacteriaceae</taxon>
        <taxon>Algoriphagus</taxon>
    </lineage>
</organism>
<proteinExistence type="predicted"/>
<evidence type="ECO:0000259" key="5">
    <source>
        <dbReference type="Pfam" id="PF07696"/>
    </source>
</evidence>
<evidence type="ECO:0000256" key="3">
    <source>
        <dbReference type="SAM" id="SignalP"/>
    </source>
</evidence>
<feature type="transmembrane region" description="Helical" evidence="2">
    <location>
        <begin position="289"/>
        <end position="308"/>
    </location>
</feature>
<sequence length="626" mass="73249">MDKFYRKIFVLLCAIASIFSFSAFAQSSNYTFQINDQLDERIYAIDRLTFYEDESNKLELDDILSSSISGKLKINSDFTKHQFSTENTYWVKVAIQKTPTSNKQWLLEFYDQTIDQITAYIPTEDGFKELKLGDQAPFNDRVFSHKNFQIPVANQTEGIDTYYFKIKSSQKADVRIAFRSYNRFIFYALNEYFLYGIFYGMILIISLYNGLIYLAIKEVKYLYYVFYLMSVGIYAACVDGIAFQYLWPDHPGWNQPASGLFSYLIVIFALLFSTHFLNLKRRFPSMHRSFQVILLVKTMLFAAGIAFFPKLLEIQIYDIVPFFLILFSSIYVWVKGYSVARLFVIAYAILFLGVALKVMVHTAIIPHSTVLYYSLHIAFLMEMLLLTLALGDRVKILKENRDRALLRSLRQAEANAKLKDKVNRELEQRVNERTQELDKKNQLLLEYNQQILAKDEEIKRMNSMLDKDIWKLKSQIKENLQARITNKRMSYADFQKIFPDSTSCLRYLEQVKWENGFTCKACEHKKSSKSSKIFHRRCSRCGHIESATAGTIFHGIRLPIEKAFYLSYTVISEHDKLTLDELSKLLDLRVNAISSFRVKVKLQLEMKGIHHPEWEDIVLERSHELN</sequence>